<dbReference type="STRING" id="651182.TOL2_C01900"/>
<keyword evidence="2" id="KW-1185">Reference proteome</keyword>
<name>K0NCG8_DESTT</name>
<dbReference type="EMBL" id="FO203503">
    <property type="protein sequence ID" value="CCK78360.1"/>
    <property type="molecule type" value="Genomic_DNA"/>
</dbReference>
<accession>K0NCG8</accession>
<dbReference type="HOGENOM" id="CLU_2023030_0_0_7"/>
<organism evidence="1 2">
    <name type="scientific">Desulfobacula toluolica (strain DSM 7467 / Tol2)</name>
    <dbReference type="NCBI Taxonomy" id="651182"/>
    <lineage>
        <taxon>Bacteria</taxon>
        <taxon>Pseudomonadati</taxon>
        <taxon>Thermodesulfobacteriota</taxon>
        <taxon>Desulfobacteria</taxon>
        <taxon>Desulfobacterales</taxon>
        <taxon>Desulfobacteraceae</taxon>
        <taxon>Desulfobacula</taxon>
    </lineage>
</organism>
<protein>
    <submittedName>
        <fullName evidence="1">Uncharacterized protein</fullName>
    </submittedName>
</protein>
<proteinExistence type="predicted"/>
<evidence type="ECO:0000313" key="1">
    <source>
        <dbReference type="EMBL" id="CCK78360.1"/>
    </source>
</evidence>
<dbReference type="KEGG" id="dto:TOL2_C01900"/>
<dbReference type="AlphaFoldDB" id="K0NCG8"/>
<dbReference type="Proteomes" id="UP000007347">
    <property type="component" value="Chromosome"/>
</dbReference>
<reference evidence="1 2" key="1">
    <citation type="journal article" date="2013" name="Environ. Microbiol.">
        <title>Complete genome, catabolic sub-proteomes and key-metabolites of Desulfobacula toluolica Tol2, a marine, aromatic compound-degrading, sulfate-reducing bacterium.</title>
        <authorList>
            <person name="Wohlbrand L."/>
            <person name="Jacob J.H."/>
            <person name="Kube M."/>
            <person name="Mussmann M."/>
            <person name="Jarling R."/>
            <person name="Beck A."/>
            <person name="Amann R."/>
            <person name="Wilkes H."/>
            <person name="Reinhardt R."/>
            <person name="Rabus R."/>
        </authorList>
    </citation>
    <scope>NUCLEOTIDE SEQUENCE [LARGE SCALE GENOMIC DNA]</scope>
    <source>
        <strain evidence="2">DSM 7467 / Tol2</strain>
    </source>
</reference>
<gene>
    <name evidence="1" type="ordered locus">TOL2_C01900</name>
</gene>
<sequence>MPVIALLAPHIENGYDEVYTISGIEKMPVNIRSFIQSKVPTFVFRYSKTVGKKYFANTCPHCNVIYGDFFLHDEPGAPFFPADEEDAKLLYIKEIPINGPVEIEGGAVSGMGEIILEHAIRV</sequence>
<evidence type="ECO:0000313" key="2">
    <source>
        <dbReference type="Proteomes" id="UP000007347"/>
    </source>
</evidence>
<dbReference type="OrthoDB" id="9792687at2"/>